<gene>
    <name evidence="1" type="ORF">T265_13898</name>
</gene>
<reference evidence="1 2" key="1">
    <citation type="submission" date="2013-11" db="EMBL/GenBank/DDBJ databases">
        <title>Opisthorchis viverrini - life in the bile duct.</title>
        <authorList>
            <person name="Young N.D."/>
            <person name="Nagarajan N."/>
            <person name="Lin S.J."/>
            <person name="Korhonen P.K."/>
            <person name="Jex A.R."/>
            <person name="Hall R.S."/>
            <person name="Safavi-Hemami H."/>
            <person name="Kaewkong W."/>
            <person name="Bertrand D."/>
            <person name="Gao S."/>
            <person name="Seet Q."/>
            <person name="Wongkham S."/>
            <person name="Teh B.T."/>
            <person name="Wongkham C."/>
            <person name="Intapan P.M."/>
            <person name="Maleewong W."/>
            <person name="Yang X."/>
            <person name="Hu M."/>
            <person name="Wang Z."/>
            <person name="Hofmann A."/>
            <person name="Sternberg P.W."/>
            <person name="Tan P."/>
            <person name="Wang J."/>
            <person name="Gasser R.B."/>
        </authorList>
    </citation>
    <scope>NUCLEOTIDE SEQUENCE [LARGE SCALE GENOMIC DNA]</scope>
</reference>
<protein>
    <submittedName>
        <fullName evidence="1">Uncharacterized protein</fullName>
    </submittedName>
</protein>
<sequence length="510" mass="59256">MKHKVTWCSTFSCLDTSQIRGSAGFHVAENSSTAQDRFRPSCGSSVWFSRETQLNLSFMIFYNWMCCTQATSSFSWHDIRDIAEYFHRGNYSQIYICNVLLTSVVRKFDAKTVVLVKETTHKVAENSSTAHDRFRPSWGSSGRHSPRVSVNPNWTVFEKYTHLQINLVFMRDSTESISRLCYSTTGCTAHRPPHVSVGTIFEMLHCIFSQRKLLTRLLKTLWPCRDEKFRFVRSNGAFLGETLGGWTVLIYRIYTHLQTNLVFRETQLEPSWISRLQLNVLHQAASCSSRYYIRDIAIHAYLCNVLLMGSLKIRRQPTTDFALFGAHQPQSPSFHQPYVLLETKVHEISEYTLICKLIWFLENARFLNRCWRSQLLRNFLDVFLVSKQIFVYYHVLPLDRTRNCLYNIKCNDYMKVYIDRIGERKSSINRPPRNAEECQALVKDSGMAVHALDTEHRIDLENVDILRRGLRFTPQRLVAEAVEIAKHPSVNGIEGVELANVWRAVLDQPR</sequence>
<name>A0A075AER6_OPIVI</name>
<dbReference type="CTD" id="20328065"/>
<dbReference type="EMBL" id="KL596734">
    <property type="protein sequence ID" value="KER26989.1"/>
    <property type="molecule type" value="Genomic_DNA"/>
</dbReference>
<dbReference type="OrthoDB" id="6252736at2759"/>
<evidence type="ECO:0000313" key="1">
    <source>
        <dbReference type="EMBL" id="KER26989.1"/>
    </source>
</evidence>
<accession>A0A075AER6</accession>
<dbReference type="GeneID" id="20328065"/>
<dbReference type="AlphaFoldDB" id="A0A075AER6"/>
<dbReference type="RefSeq" id="XP_009169298.1">
    <property type="nucleotide sequence ID" value="XM_009171034.1"/>
</dbReference>
<organism evidence="1 2">
    <name type="scientific">Opisthorchis viverrini</name>
    <name type="common">Southeast Asian liver fluke</name>
    <dbReference type="NCBI Taxonomy" id="6198"/>
    <lineage>
        <taxon>Eukaryota</taxon>
        <taxon>Metazoa</taxon>
        <taxon>Spiralia</taxon>
        <taxon>Lophotrochozoa</taxon>
        <taxon>Platyhelminthes</taxon>
        <taxon>Trematoda</taxon>
        <taxon>Digenea</taxon>
        <taxon>Opisthorchiida</taxon>
        <taxon>Opisthorchiata</taxon>
        <taxon>Opisthorchiidae</taxon>
        <taxon>Opisthorchis</taxon>
    </lineage>
</organism>
<dbReference type="Proteomes" id="UP000054324">
    <property type="component" value="Unassembled WGS sequence"/>
</dbReference>
<keyword evidence="2" id="KW-1185">Reference proteome</keyword>
<dbReference type="STRING" id="6198.A0A075AER6"/>
<evidence type="ECO:0000313" key="2">
    <source>
        <dbReference type="Proteomes" id="UP000054324"/>
    </source>
</evidence>
<dbReference type="KEGG" id="ovi:T265_13898"/>
<proteinExistence type="predicted"/>